<dbReference type="AlphaFoldDB" id="A0A549YEV4"/>
<protein>
    <recommendedName>
        <fullName evidence="7">Probable cytosol aminopeptidase</fullName>
    </recommendedName>
    <alternativeName>
        <fullName evidence="8">Leucine aminopeptidase</fullName>
    </alternativeName>
    <alternativeName>
        <fullName evidence="5">Leucyl aminopeptidase</fullName>
    </alternativeName>
</protein>
<dbReference type="Gene3D" id="3.40.630.10">
    <property type="entry name" value="Zn peptidases"/>
    <property type="match status" value="1"/>
</dbReference>
<evidence type="ECO:0000256" key="7">
    <source>
        <dbReference type="ARBA" id="ARBA00050021"/>
    </source>
</evidence>
<evidence type="ECO:0000256" key="2">
    <source>
        <dbReference type="ARBA" id="ARBA00022438"/>
    </source>
</evidence>
<gene>
    <name evidence="10" type="ORF">FFL34_04905</name>
    <name evidence="11" type="ORF">FH966_01060</name>
</gene>
<evidence type="ECO:0000256" key="6">
    <source>
        <dbReference type="ARBA" id="ARBA00049972"/>
    </source>
</evidence>
<evidence type="ECO:0000313" key="11">
    <source>
        <dbReference type="EMBL" id="TRM10419.1"/>
    </source>
</evidence>
<dbReference type="Proteomes" id="UP000306980">
    <property type="component" value="Unassembled WGS sequence"/>
</dbReference>
<dbReference type="Gene3D" id="3.40.220.10">
    <property type="entry name" value="Leucine Aminopeptidase, subunit E, domain 1"/>
    <property type="match status" value="1"/>
</dbReference>
<comment type="function">
    <text evidence="6">Presumably involved in the processing and regular turnover of intracellular proteins. Catalyzes the removal of unsubstituted N-terminal amino acids from various peptides.</text>
</comment>
<dbReference type="SUPFAM" id="SSF53187">
    <property type="entry name" value="Zn-dependent exopeptidases"/>
    <property type="match status" value="1"/>
</dbReference>
<dbReference type="GO" id="GO:0006508">
    <property type="term" value="P:proteolysis"/>
    <property type="evidence" value="ECO:0007669"/>
    <property type="project" value="UniProtKB-KW"/>
</dbReference>
<dbReference type="InterPro" id="IPR043472">
    <property type="entry name" value="Macro_dom-like"/>
</dbReference>
<dbReference type="EMBL" id="VJMZ01000001">
    <property type="protein sequence ID" value="TRM10419.1"/>
    <property type="molecule type" value="Genomic_DNA"/>
</dbReference>
<dbReference type="Proteomes" id="UP000319280">
    <property type="component" value="Unassembled WGS sequence"/>
</dbReference>
<dbReference type="RefSeq" id="WP_138602005.1">
    <property type="nucleotide sequence ID" value="NZ_VCIA01000001.1"/>
</dbReference>
<evidence type="ECO:0000256" key="4">
    <source>
        <dbReference type="ARBA" id="ARBA00022801"/>
    </source>
</evidence>
<evidence type="ECO:0000256" key="3">
    <source>
        <dbReference type="ARBA" id="ARBA00022670"/>
    </source>
</evidence>
<evidence type="ECO:0000256" key="8">
    <source>
        <dbReference type="ARBA" id="ARBA00050061"/>
    </source>
</evidence>
<keyword evidence="4" id="KW-0378">Hydrolase</keyword>
<comment type="similarity">
    <text evidence="1">Belongs to the peptidase M17 family.</text>
</comment>
<dbReference type="PANTHER" id="PTHR11963:SF23">
    <property type="entry name" value="CYTOSOL AMINOPEPTIDASE"/>
    <property type="match status" value="1"/>
</dbReference>
<dbReference type="InterPro" id="IPR000819">
    <property type="entry name" value="Peptidase_M17_C"/>
</dbReference>
<dbReference type="GO" id="GO:0005737">
    <property type="term" value="C:cytoplasm"/>
    <property type="evidence" value="ECO:0007669"/>
    <property type="project" value="InterPro"/>
</dbReference>
<name>A0A549YEV4_9BACI</name>
<evidence type="ECO:0000313" key="13">
    <source>
        <dbReference type="Proteomes" id="UP000319280"/>
    </source>
</evidence>
<dbReference type="SUPFAM" id="SSF52949">
    <property type="entry name" value="Macro domain-like"/>
    <property type="match status" value="1"/>
</dbReference>
<feature type="domain" description="Cytosol aminopeptidase" evidence="9">
    <location>
        <begin position="310"/>
        <end position="317"/>
    </location>
</feature>
<evidence type="ECO:0000259" key="9">
    <source>
        <dbReference type="PROSITE" id="PS00631"/>
    </source>
</evidence>
<reference evidence="11 13" key="2">
    <citation type="submission" date="2019-07" db="EMBL/GenBank/DDBJ databases">
        <title>Genomic analysis of Lentibacillus sp. NKC851-2.</title>
        <authorList>
            <person name="Oh Y.J."/>
        </authorList>
    </citation>
    <scope>NUCLEOTIDE SEQUENCE [LARGE SCALE GENOMIC DNA]</scope>
    <source>
        <strain evidence="11 13">NKC851-2</strain>
    </source>
</reference>
<organism evidence="11 13">
    <name type="scientific">Lentibacillus cibarius</name>
    <dbReference type="NCBI Taxonomy" id="2583219"/>
    <lineage>
        <taxon>Bacteria</taxon>
        <taxon>Bacillati</taxon>
        <taxon>Bacillota</taxon>
        <taxon>Bacilli</taxon>
        <taxon>Bacillales</taxon>
        <taxon>Bacillaceae</taxon>
        <taxon>Lentibacillus</taxon>
    </lineage>
</organism>
<accession>A0A549YEV4</accession>
<evidence type="ECO:0000313" key="12">
    <source>
        <dbReference type="Proteomes" id="UP000306980"/>
    </source>
</evidence>
<reference evidence="10 12" key="1">
    <citation type="submission" date="2019-05" db="EMBL/GenBank/DDBJ databases">
        <title>Genomic analysis of Lentibacillus sp. NKC220-2.</title>
        <authorList>
            <person name="Oh Y.J."/>
        </authorList>
    </citation>
    <scope>NUCLEOTIDE SEQUENCE [LARGE SCALE GENOMIC DNA]</scope>
    <source>
        <strain evidence="10 12">NKC220-2</strain>
    </source>
</reference>
<dbReference type="PANTHER" id="PTHR11963">
    <property type="entry name" value="LEUCINE AMINOPEPTIDASE-RELATED"/>
    <property type="match status" value="1"/>
</dbReference>
<sequence>MGKSVMIVFTDDAQMEDNESVKGYVENSKGDVTTVFIDGSLYAVIKKIDAAGQSSEKVRMIAGTLARMLQELQVENAVINGNKLIEAFHTLSAEAVVTAFTEGWQLGSYQFVTYHSKESLFQTTLQISGNNEKIQSFAASGTIRAEATAFSRDLMNEPAAALNPTTFPSILKEEFAGTDVKVSVYDKDEIEKREMNGVLTVCRGSKHPPAFAELVYQGDSSKPLVALVGKGVTFDTGGISLKRGKDLSNMRFDMGGAAAVAGAMKLLANAKANVNVVALIPIVENIPDRNAVIPGDVIQYKNGLNVQVGNTDAEGRLILADGLIRAGELNAEYVVDIATLTGSIVNALGTKIAGVFGDEKLADEMKYIGRENGDFIWPMPLIDAYDRYLASDYADFNNTSQKAEAGSIVAALFLRRFVPEASKWLHVDMAGTMESEANGYYTKAATGYGARLLADFTTHVSQGQ</sequence>
<comment type="caution">
    <text evidence="11">The sequence shown here is derived from an EMBL/GenBank/DDBJ whole genome shotgun (WGS) entry which is preliminary data.</text>
</comment>
<evidence type="ECO:0000256" key="1">
    <source>
        <dbReference type="ARBA" id="ARBA00009528"/>
    </source>
</evidence>
<proteinExistence type="inferred from homology"/>
<dbReference type="InterPro" id="IPR011356">
    <property type="entry name" value="Leucine_aapep/pepB"/>
</dbReference>
<keyword evidence="2 11" id="KW-0031">Aminopeptidase</keyword>
<dbReference type="OrthoDB" id="9809354at2"/>
<dbReference type="PROSITE" id="PS00631">
    <property type="entry name" value="CYTOSOL_AP"/>
    <property type="match status" value="1"/>
</dbReference>
<dbReference type="PRINTS" id="PR00481">
    <property type="entry name" value="LAMNOPPTDASE"/>
</dbReference>
<evidence type="ECO:0000256" key="5">
    <source>
        <dbReference type="ARBA" id="ARBA00033172"/>
    </source>
</evidence>
<keyword evidence="13" id="KW-1185">Reference proteome</keyword>
<keyword evidence="3" id="KW-0645">Protease</keyword>
<accession>A0A5S3QHY8</accession>
<dbReference type="CDD" id="cd00433">
    <property type="entry name" value="Peptidase_M17"/>
    <property type="match status" value="1"/>
</dbReference>
<dbReference type="GO" id="GO:0030145">
    <property type="term" value="F:manganese ion binding"/>
    <property type="evidence" value="ECO:0007669"/>
    <property type="project" value="InterPro"/>
</dbReference>
<dbReference type="EMBL" id="VCIA01000001">
    <property type="protein sequence ID" value="TMN21520.1"/>
    <property type="molecule type" value="Genomic_DNA"/>
</dbReference>
<evidence type="ECO:0000313" key="10">
    <source>
        <dbReference type="EMBL" id="TMN21520.1"/>
    </source>
</evidence>
<dbReference type="Pfam" id="PF00883">
    <property type="entry name" value="Peptidase_M17"/>
    <property type="match status" value="1"/>
</dbReference>
<dbReference type="GO" id="GO:0070006">
    <property type="term" value="F:metalloaminopeptidase activity"/>
    <property type="evidence" value="ECO:0007669"/>
    <property type="project" value="InterPro"/>
</dbReference>